<sequence>MPIDLGLSRISRLLRQLGNPHKTYKSAHVAGTNGKGSTVAYLSSVLTSSKVRNGRFTSPHMVYYNDCVCINNEIYPMPKFEQVRALVRQTNDELKLQCTEFELLTATAFKIFELEQVEIALIEVGLGGRLDATNVLEANTVSSPGVVVTAITKIAFDHEGFLGNTLEKIANEKAGILKENIPCVIDGTNEESVLLTVQSKAASLNCKLIIAGGDKDAEELIKLSPLNGAYQLSNLCVALRAIDILKRYLPIDNHTIREGIENTKWIGRLQTVKIPGKNLTVLVDGSHNENAAIELANHLEVSTERAKGIIFVVGFTKGKSIDSVLKHTITKNDIVYPTSFSQPEGMPWITPAAPEGITKVANKYTDDLQPYGNLEDILSRISGIKENGDRRPVVIFGSLYLVSDVLRLVQAK</sequence>
<keyword evidence="6" id="KW-0460">Magnesium</keyword>
<dbReference type="InterPro" id="IPR036615">
    <property type="entry name" value="Mur_ligase_C_dom_sf"/>
</dbReference>
<keyword evidence="4 7" id="KW-0547">Nucleotide-binding</keyword>
<evidence type="ECO:0000256" key="1">
    <source>
        <dbReference type="ARBA" id="ARBA00008276"/>
    </source>
</evidence>
<evidence type="ECO:0000256" key="6">
    <source>
        <dbReference type="ARBA" id="ARBA00022842"/>
    </source>
</evidence>
<dbReference type="AlphaFoldDB" id="A5DAQ6"/>
<dbReference type="VEuPathDB" id="FungiDB:PGUG_00361"/>
<dbReference type="GO" id="GO:0005524">
    <property type="term" value="F:ATP binding"/>
    <property type="evidence" value="ECO:0007669"/>
    <property type="project" value="UniProtKB-KW"/>
</dbReference>
<dbReference type="HOGENOM" id="CLU_015869_2_0_1"/>
<dbReference type="eggNOG" id="KOG2525">
    <property type="taxonomic scope" value="Eukaryota"/>
</dbReference>
<dbReference type="InParanoid" id="A5DAQ6"/>
<dbReference type="PANTHER" id="PTHR11136">
    <property type="entry name" value="FOLYLPOLYGLUTAMATE SYNTHASE-RELATED"/>
    <property type="match status" value="1"/>
</dbReference>
<dbReference type="GO" id="GO:0004326">
    <property type="term" value="F:tetrahydrofolylpolyglutamate synthase activity"/>
    <property type="evidence" value="ECO:0007669"/>
    <property type="project" value="InterPro"/>
</dbReference>
<dbReference type="Gene3D" id="3.90.190.20">
    <property type="entry name" value="Mur ligase, C-terminal domain"/>
    <property type="match status" value="1"/>
</dbReference>
<dbReference type="PANTHER" id="PTHR11136:SF0">
    <property type="entry name" value="DIHYDROFOLATE SYNTHETASE-RELATED"/>
    <property type="match status" value="1"/>
</dbReference>
<accession>A5DAQ6</accession>
<keyword evidence="5 7" id="KW-0067">ATP-binding</keyword>
<dbReference type="GeneID" id="5129227"/>
<protein>
    <recommendedName>
        <fullName evidence="7">Dihydrofolate synthetase</fullName>
        <ecNumber evidence="7">6.3.2.12</ecNumber>
    </recommendedName>
</protein>
<organism evidence="8 9">
    <name type="scientific">Meyerozyma guilliermondii (strain ATCC 6260 / CBS 566 / DSM 6381 / JCM 1539 / NBRC 10279 / NRRL Y-324)</name>
    <name type="common">Yeast</name>
    <name type="synonym">Candida guilliermondii</name>
    <dbReference type="NCBI Taxonomy" id="294746"/>
    <lineage>
        <taxon>Eukaryota</taxon>
        <taxon>Fungi</taxon>
        <taxon>Dikarya</taxon>
        <taxon>Ascomycota</taxon>
        <taxon>Saccharomycotina</taxon>
        <taxon>Pichiomycetes</taxon>
        <taxon>Debaryomycetaceae</taxon>
        <taxon>Meyerozyma</taxon>
    </lineage>
</organism>
<evidence type="ECO:0000313" key="8">
    <source>
        <dbReference type="EMBL" id="EDK36263.2"/>
    </source>
</evidence>
<dbReference type="FunCoup" id="A5DAQ6">
    <property type="interactions" value="202"/>
</dbReference>
<proteinExistence type="inferred from homology"/>
<dbReference type="UniPathway" id="UPA00850"/>
<dbReference type="OrthoDB" id="5212574at2759"/>
<dbReference type="STRING" id="294746.A5DAQ6"/>
<comment type="similarity">
    <text evidence="1 7">Belongs to the folylpolyglutamate synthase family.</text>
</comment>
<dbReference type="GO" id="GO:0005739">
    <property type="term" value="C:mitochondrion"/>
    <property type="evidence" value="ECO:0007669"/>
    <property type="project" value="TreeGrafter"/>
</dbReference>
<evidence type="ECO:0000313" key="9">
    <source>
        <dbReference type="Proteomes" id="UP000001997"/>
    </source>
</evidence>
<dbReference type="Gene3D" id="3.40.1190.10">
    <property type="entry name" value="Mur-like, catalytic domain"/>
    <property type="match status" value="1"/>
</dbReference>
<dbReference type="SUPFAM" id="SSF53244">
    <property type="entry name" value="MurD-like peptide ligases, peptide-binding domain"/>
    <property type="match status" value="1"/>
</dbReference>
<dbReference type="PIRSF" id="PIRSF001563">
    <property type="entry name" value="Folylpolyglu_synth"/>
    <property type="match status" value="1"/>
</dbReference>
<comment type="pathway">
    <text evidence="7">Cofactor biosynthesis; tetrahydrofolylpolyglutamate biosynthesis.</text>
</comment>
<dbReference type="GO" id="GO:0006730">
    <property type="term" value="P:one-carbon metabolic process"/>
    <property type="evidence" value="ECO:0007669"/>
    <property type="project" value="UniProtKB-KW"/>
</dbReference>
<evidence type="ECO:0000256" key="7">
    <source>
        <dbReference type="PIRNR" id="PIRNR001563"/>
    </source>
</evidence>
<evidence type="ECO:0000256" key="4">
    <source>
        <dbReference type="ARBA" id="ARBA00022741"/>
    </source>
</evidence>
<evidence type="ECO:0000256" key="2">
    <source>
        <dbReference type="ARBA" id="ARBA00022598"/>
    </source>
</evidence>
<dbReference type="GO" id="GO:0008841">
    <property type="term" value="F:dihydrofolate synthase activity"/>
    <property type="evidence" value="ECO:0007669"/>
    <property type="project" value="UniProtKB-EC"/>
</dbReference>
<dbReference type="EC" id="6.3.2.12" evidence="7"/>
<dbReference type="InterPro" id="IPR018109">
    <property type="entry name" value="Folylpolyglutamate_synth_CS"/>
</dbReference>
<dbReference type="NCBIfam" id="TIGR01499">
    <property type="entry name" value="folC"/>
    <property type="match status" value="1"/>
</dbReference>
<dbReference type="GO" id="GO:0046872">
    <property type="term" value="F:metal ion binding"/>
    <property type="evidence" value="ECO:0007669"/>
    <property type="project" value="UniProtKB-KW"/>
</dbReference>
<dbReference type="InterPro" id="IPR036565">
    <property type="entry name" value="Mur-like_cat_sf"/>
</dbReference>
<evidence type="ECO:0000256" key="5">
    <source>
        <dbReference type="ARBA" id="ARBA00022840"/>
    </source>
</evidence>
<dbReference type="KEGG" id="pgu:PGUG_00361"/>
<keyword evidence="9" id="KW-1185">Reference proteome</keyword>
<keyword evidence="7" id="KW-0554">One-carbon metabolism</keyword>
<comment type="catalytic activity">
    <reaction evidence="7">
        <text>7,8-dihydropteroate + L-glutamate + ATP = 7,8-dihydrofolate + ADP + phosphate + H(+)</text>
        <dbReference type="Rhea" id="RHEA:23584"/>
        <dbReference type="ChEBI" id="CHEBI:15378"/>
        <dbReference type="ChEBI" id="CHEBI:17839"/>
        <dbReference type="ChEBI" id="CHEBI:29985"/>
        <dbReference type="ChEBI" id="CHEBI:30616"/>
        <dbReference type="ChEBI" id="CHEBI:43474"/>
        <dbReference type="ChEBI" id="CHEBI:57451"/>
        <dbReference type="ChEBI" id="CHEBI:456216"/>
        <dbReference type="EC" id="6.3.2.12"/>
    </reaction>
</comment>
<dbReference type="OMA" id="NENYLVY"/>
<dbReference type="SUPFAM" id="SSF53623">
    <property type="entry name" value="MurD-like peptide ligases, catalytic domain"/>
    <property type="match status" value="1"/>
</dbReference>
<dbReference type="InterPro" id="IPR001645">
    <property type="entry name" value="Folylpolyglutamate_synth"/>
</dbReference>
<keyword evidence="3" id="KW-0479">Metal-binding</keyword>
<dbReference type="RefSeq" id="XP_001486984.2">
    <property type="nucleotide sequence ID" value="XM_001486934.1"/>
</dbReference>
<dbReference type="EMBL" id="CH408155">
    <property type="protein sequence ID" value="EDK36263.2"/>
    <property type="molecule type" value="Genomic_DNA"/>
</dbReference>
<evidence type="ECO:0000256" key="3">
    <source>
        <dbReference type="ARBA" id="ARBA00022723"/>
    </source>
</evidence>
<gene>
    <name evidence="8" type="ORF">PGUG_00361</name>
</gene>
<dbReference type="Proteomes" id="UP000001997">
    <property type="component" value="Unassembled WGS sequence"/>
</dbReference>
<name>A5DAQ6_PICGU</name>
<dbReference type="GO" id="GO:0005829">
    <property type="term" value="C:cytosol"/>
    <property type="evidence" value="ECO:0007669"/>
    <property type="project" value="TreeGrafter"/>
</dbReference>
<dbReference type="PROSITE" id="PS01012">
    <property type="entry name" value="FOLYLPOLYGLU_SYNT_2"/>
    <property type="match status" value="1"/>
</dbReference>
<dbReference type="FunFam" id="3.40.1190.10:FF:000010">
    <property type="entry name" value="Dihydrofolate synthetase"/>
    <property type="match status" value="1"/>
</dbReference>
<reference evidence="8 9" key="1">
    <citation type="journal article" date="2009" name="Nature">
        <title>Evolution of pathogenicity and sexual reproduction in eight Candida genomes.</title>
        <authorList>
            <person name="Butler G."/>
            <person name="Rasmussen M.D."/>
            <person name="Lin M.F."/>
            <person name="Santos M.A."/>
            <person name="Sakthikumar S."/>
            <person name="Munro C.A."/>
            <person name="Rheinbay E."/>
            <person name="Grabherr M."/>
            <person name="Forche A."/>
            <person name="Reedy J.L."/>
            <person name="Agrafioti I."/>
            <person name="Arnaud M.B."/>
            <person name="Bates S."/>
            <person name="Brown A.J."/>
            <person name="Brunke S."/>
            <person name="Costanzo M.C."/>
            <person name="Fitzpatrick D.A."/>
            <person name="de Groot P.W."/>
            <person name="Harris D."/>
            <person name="Hoyer L.L."/>
            <person name="Hube B."/>
            <person name="Klis F.M."/>
            <person name="Kodira C."/>
            <person name="Lennard N."/>
            <person name="Logue M.E."/>
            <person name="Martin R."/>
            <person name="Neiman A.M."/>
            <person name="Nikolaou E."/>
            <person name="Quail M.A."/>
            <person name="Quinn J."/>
            <person name="Santos M.C."/>
            <person name="Schmitzberger F.F."/>
            <person name="Sherlock G."/>
            <person name="Shah P."/>
            <person name="Silverstein K.A."/>
            <person name="Skrzypek M.S."/>
            <person name="Soll D."/>
            <person name="Staggs R."/>
            <person name="Stansfield I."/>
            <person name="Stumpf M.P."/>
            <person name="Sudbery P.E."/>
            <person name="Srikantha T."/>
            <person name="Zeng Q."/>
            <person name="Berman J."/>
            <person name="Berriman M."/>
            <person name="Heitman J."/>
            <person name="Gow N.A."/>
            <person name="Lorenz M.C."/>
            <person name="Birren B.W."/>
            <person name="Kellis M."/>
            <person name="Cuomo C.A."/>
        </authorList>
    </citation>
    <scope>NUCLEOTIDE SEQUENCE [LARGE SCALE GENOMIC DNA]</scope>
    <source>
        <strain evidence="9">ATCC 6260 / CBS 566 / DSM 6381 / JCM 1539 / NBRC 10279 / NRRL Y-324</strain>
    </source>
</reference>
<keyword evidence="2 7" id="KW-0436">Ligase</keyword>